<dbReference type="AlphaFoldDB" id="H0EBQ1"/>
<accession>H0EBQ1</accession>
<dbReference type="InterPro" id="IPR041583">
    <property type="entry name" value="TetR_C_31"/>
</dbReference>
<dbReference type="PROSITE" id="PS50977">
    <property type="entry name" value="HTH_TETR_2"/>
    <property type="match status" value="1"/>
</dbReference>
<dbReference type="PANTHER" id="PTHR30055">
    <property type="entry name" value="HTH-TYPE TRANSCRIPTIONAL REGULATOR RUTR"/>
    <property type="match status" value="1"/>
</dbReference>
<evidence type="ECO:0000259" key="5">
    <source>
        <dbReference type="PROSITE" id="PS50977"/>
    </source>
</evidence>
<organism evidence="6 7">
    <name type="scientific">Patulibacter medicamentivorans</name>
    <dbReference type="NCBI Taxonomy" id="1097667"/>
    <lineage>
        <taxon>Bacteria</taxon>
        <taxon>Bacillati</taxon>
        <taxon>Actinomycetota</taxon>
        <taxon>Thermoleophilia</taxon>
        <taxon>Solirubrobacterales</taxon>
        <taxon>Patulibacteraceae</taxon>
        <taxon>Patulibacter</taxon>
    </lineage>
</organism>
<dbReference type="RefSeq" id="WP_007579157.1">
    <property type="nucleotide sequence ID" value="NZ_AGUD01000313.1"/>
</dbReference>
<dbReference type="SUPFAM" id="SSF46689">
    <property type="entry name" value="Homeodomain-like"/>
    <property type="match status" value="1"/>
</dbReference>
<keyword evidence="7" id="KW-1185">Reference proteome</keyword>
<evidence type="ECO:0000256" key="1">
    <source>
        <dbReference type="ARBA" id="ARBA00023015"/>
    </source>
</evidence>
<keyword evidence="2 4" id="KW-0238">DNA-binding</keyword>
<dbReference type="Gene3D" id="1.10.357.10">
    <property type="entry name" value="Tetracycline Repressor, domain 2"/>
    <property type="match status" value="1"/>
</dbReference>
<dbReference type="Pfam" id="PF00440">
    <property type="entry name" value="TetR_N"/>
    <property type="match status" value="1"/>
</dbReference>
<feature type="DNA-binding region" description="H-T-H motif" evidence="4">
    <location>
        <begin position="32"/>
        <end position="51"/>
    </location>
</feature>
<name>H0EBQ1_9ACTN</name>
<sequence length="197" mass="22088">MVRAVTTPPDRRELLVEEGLRLVAEGGLQAVTHRSVERAAGVPHGSVTYYFDSREGLVEAMVERLVERCRAEVSEIAHRLAVAMAPRDAQLDVEPFVDALLAWMDDNREMHLARMEFELAAVRDPRLRERMSGAAAIFWRLCVPLVLAAGSTEPERDGRAMASMVDGLLLDHLAHEPERRDVIAVSIRQMLRSWAPD</sequence>
<dbReference type="GO" id="GO:0003700">
    <property type="term" value="F:DNA-binding transcription factor activity"/>
    <property type="evidence" value="ECO:0007669"/>
    <property type="project" value="TreeGrafter"/>
</dbReference>
<comment type="caution">
    <text evidence="6">The sequence shown here is derived from an EMBL/GenBank/DDBJ whole genome shotgun (WGS) entry which is preliminary data.</text>
</comment>
<evidence type="ECO:0000313" key="7">
    <source>
        <dbReference type="Proteomes" id="UP000005143"/>
    </source>
</evidence>
<dbReference type="InterPro" id="IPR001647">
    <property type="entry name" value="HTH_TetR"/>
</dbReference>
<dbReference type="SUPFAM" id="SSF48498">
    <property type="entry name" value="Tetracyclin repressor-like, C-terminal domain"/>
    <property type="match status" value="1"/>
</dbReference>
<evidence type="ECO:0000256" key="4">
    <source>
        <dbReference type="PROSITE-ProRule" id="PRU00335"/>
    </source>
</evidence>
<dbReference type="InterPro" id="IPR050109">
    <property type="entry name" value="HTH-type_TetR-like_transc_reg"/>
</dbReference>
<keyword evidence="1" id="KW-0805">Transcription regulation</keyword>
<evidence type="ECO:0000256" key="3">
    <source>
        <dbReference type="ARBA" id="ARBA00023163"/>
    </source>
</evidence>
<evidence type="ECO:0000313" key="6">
    <source>
        <dbReference type="EMBL" id="EHN08913.1"/>
    </source>
</evidence>
<dbReference type="InterPro" id="IPR036271">
    <property type="entry name" value="Tet_transcr_reg_TetR-rel_C_sf"/>
</dbReference>
<feature type="domain" description="HTH tetR-type" evidence="5">
    <location>
        <begin position="9"/>
        <end position="69"/>
    </location>
</feature>
<keyword evidence="3" id="KW-0804">Transcription</keyword>
<dbReference type="Pfam" id="PF17940">
    <property type="entry name" value="TetR_C_31"/>
    <property type="match status" value="1"/>
</dbReference>
<gene>
    <name evidence="6" type="ORF">PAI11_42840</name>
</gene>
<dbReference type="InterPro" id="IPR009057">
    <property type="entry name" value="Homeodomain-like_sf"/>
</dbReference>
<dbReference type="GO" id="GO:0000976">
    <property type="term" value="F:transcription cis-regulatory region binding"/>
    <property type="evidence" value="ECO:0007669"/>
    <property type="project" value="TreeGrafter"/>
</dbReference>
<dbReference type="PANTHER" id="PTHR30055:SF234">
    <property type="entry name" value="HTH-TYPE TRANSCRIPTIONAL REGULATOR BETI"/>
    <property type="match status" value="1"/>
</dbReference>
<dbReference type="EMBL" id="AGUD01000313">
    <property type="protein sequence ID" value="EHN08913.1"/>
    <property type="molecule type" value="Genomic_DNA"/>
</dbReference>
<protein>
    <submittedName>
        <fullName evidence="6">Transcriptional regulator TetR family</fullName>
    </submittedName>
</protein>
<proteinExistence type="predicted"/>
<evidence type="ECO:0000256" key="2">
    <source>
        <dbReference type="ARBA" id="ARBA00023125"/>
    </source>
</evidence>
<reference evidence="6 7" key="1">
    <citation type="journal article" date="2013" name="Biodegradation">
        <title>Quantitative proteomic analysis of ibuprofen-degrading Patulibacter sp. strain I11.</title>
        <authorList>
            <person name="Almeida B."/>
            <person name="Kjeldal H."/>
            <person name="Lolas I."/>
            <person name="Knudsen A.D."/>
            <person name="Carvalho G."/>
            <person name="Nielsen K.L."/>
            <person name="Barreto Crespo M.T."/>
            <person name="Stensballe A."/>
            <person name="Nielsen J.L."/>
        </authorList>
    </citation>
    <scope>NUCLEOTIDE SEQUENCE [LARGE SCALE GENOMIC DNA]</scope>
    <source>
        <strain evidence="6 7">I11</strain>
    </source>
</reference>
<dbReference type="Proteomes" id="UP000005143">
    <property type="component" value="Unassembled WGS sequence"/>
</dbReference>